<evidence type="ECO:0000313" key="2">
    <source>
        <dbReference type="Proteomes" id="UP001482620"/>
    </source>
</evidence>
<dbReference type="Proteomes" id="UP001482620">
    <property type="component" value="Unassembled WGS sequence"/>
</dbReference>
<gene>
    <name evidence="1" type="ORF">ILYODFUR_012964</name>
</gene>
<accession>A0ABV0V4M5</accession>
<proteinExistence type="predicted"/>
<comment type="caution">
    <text evidence="1">The sequence shown here is derived from an EMBL/GenBank/DDBJ whole genome shotgun (WGS) entry which is preliminary data.</text>
</comment>
<sequence>MHWFNWVIICMNRDTCLFIRSKHLMFTDVKRYVKILTNASCWQLKLMVMLTIRLRGDLYSLSRLTVDYLDNCLITTITLVLMPPLLPSGACSKHGNSLLIKYVTYPFPVCKLSKLCPSWIITDPCLTVFVSQSIFGFCLFIKDLQHYCIKANLSRPKERNILKCVINIDNFSVCPLSLRRMTTNEAEREIKKRKKS</sequence>
<organism evidence="1 2">
    <name type="scientific">Ilyodon furcidens</name>
    <name type="common">goldbreast splitfin</name>
    <dbReference type="NCBI Taxonomy" id="33524"/>
    <lineage>
        <taxon>Eukaryota</taxon>
        <taxon>Metazoa</taxon>
        <taxon>Chordata</taxon>
        <taxon>Craniata</taxon>
        <taxon>Vertebrata</taxon>
        <taxon>Euteleostomi</taxon>
        <taxon>Actinopterygii</taxon>
        <taxon>Neopterygii</taxon>
        <taxon>Teleostei</taxon>
        <taxon>Neoteleostei</taxon>
        <taxon>Acanthomorphata</taxon>
        <taxon>Ovalentaria</taxon>
        <taxon>Atherinomorphae</taxon>
        <taxon>Cyprinodontiformes</taxon>
        <taxon>Goodeidae</taxon>
        <taxon>Ilyodon</taxon>
    </lineage>
</organism>
<name>A0ABV0V4M5_9TELE</name>
<keyword evidence="2" id="KW-1185">Reference proteome</keyword>
<evidence type="ECO:0000313" key="1">
    <source>
        <dbReference type="EMBL" id="MEQ2251615.1"/>
    </source>
</evidence>
<reference evidence="1 2" key="1">
    <citation type="submission" date="2021-06" db="EMBL/GenBank/DDBJ databases">
        <authorList>
            <person name="Palmer J.M."/>
        </authorList>
    </citation>
    <scope>NUCLEOTIDE SEQUENCE [LARGE SCALE GENOMIC DNA]</scope>
    <source>
        <strain evidence="2">if_2019</strain>
        <tissue evidence="1">Muscle</tissue>
    </source>
</reference>
<dbReference type="EMBL" id="JAHRIQ010093721">
    <property type="protein sequence ID" value="MEQ2251615.1"/>
    <property type="molecule type" value="Genomic_DNA"/>
</dbReference>
<protein>
    <submittedName>
        <fullName evidence="1">Uncharacterized protein</fullName>
    </submittedName>
</protein>